<feature type="domain" description="ASPIC/UnbV" evidence="3">
    <location>
        <begin position="559"/>
        <end position="625"/>
    </location>
</feature>
<dbReference type="Gene3D" id="2.130.10.130">
    <property type="entry name" value="Integrin alpha, N-terminal"/>
    <property type="match status" value="3"/>
</dbReference>
<protein>
    <submittedName>
        <fullName evidence="4">VCBS repeat-containing protein</fullName>
    </submittedName>
</protein>
<organism evidence="4 5">
    <name type="scientific">Nibrella saemangeumensis</name>
    <dbReference type="NCBI Taxonomy" id="1084526"/>
    <lineage>
        <taxon>Bacteria</taxon>
        <taxon>Pseudomonadati</taxon>
        <taxon>Bacteroidota</taxon>
        <taxon>Cytophagia</taxon>
        <taxon>Cytophagales</taxon>
        <taxon>Spirosomataceae</taxon>
        <taxon>Nibrella</taxon>
    </lineage>
</organism>
<dbReference type="InterPro" id="IPR013517">
    <property type="entry name" value="FG-GAP"/>
</dbReference>
<keyword evidence="5" id="KW-1185">Reference proteome</keyword>
<evidence type="ECO:0000313" key="4">
    <source>
        <dbReference type="EMBL" id="GAA4452614.1"/>
    </source>
</evidence>
<evidence type="ECO:0000256" key="1">
    <source>
        <dbReference type="ARBA" id="ARBA00022729"/>
    </source>
</evidence>
<dbReference type="InterPro" id="IPR028994">
    <property type="entry name" value="Integrin_alpha_N"/>
</dbReference>
<evidence type="ECO:0000256" key="2">
    <source>
        <dbReference type="SAM" id="MobiDB-lite"/>
    </source>
</evidence>
<dbReference type="RefSeq" id="WP_345242388.1">
    <property type="nucleotide sequence ID" value="NZ_BAABHD010000022.1"/>
</dbReference>
<feature type="region of interest" description="Disordered" evidence="2">
    <location>
        <begin position="842"/>
        <end position="861"/>
    </location>
</feature>
<accession>A0ABP8MP86</accession>
<proteinExistence type="predicted"/>
<dbReference type="Pfam" id="PF01839">
    <property type="entry name" value="FG-GAP"/>
    <property type="match status" value="1"/>
</dbReference>
<dbReference type="Pfam" id="PF07593">
    <property type="entry name" value="UnbV_ASPIC"/>
    <property type="match status" value="1"/>
</dbReference>
<name>A0ABP8MP86_9BACT</name>
<comment type="caution">
    <text evidence="4">The sequence shown here is derived from an EMBL/GenBank/DDBJ whole genome shotgun (WGS) entry which is preliminary data.</text>
</comment>
<evidence type="ECO:0000259" key="3">
    <source>
        <dbReference type="Pfam" id="PF07593"/>
    </source>
</evidence>
<keyword evidence="1" id="KW-0732">Signal</keyword>
<evidence type="ECO:0000313" key="5">
    <source>
        <dbReference type="Proteomes" id="UP001501175"/>
    </source>
</evidence>
<dbReference type="PROSITE" id="PS51257">
    <property type="entry name" value="PROKAR_LIPOPROTEIN"/>
    <property type="match status" value="1"/>
</dbReference>
<dbReference type="EMBL" id="BAABHD010000022">
    <property type="protein sequence ID" value="GAA4452614.1"/>
    <property type="molecule type" value="Genomic_DNA"/>
</dbReference>
<sequence length="1185" mass="130117">MRLLVALVVGLSLVSCRTGPKPLFEKVSGRDSGVRFANTLNATDSLNAFTFTNFYNGGGVGVGDFNRDGKPDLFFTGNQQSCRLYINQTASADRRSGQIPTEKSDFKFADVTETAGVHTNRWCTGVSVVDINQDGWDDIYVSVAAHKTLPQSRNLLFINQRTPTPTFKEEAALYGLDYDGFTTQAAFFDYDLDGDLDVFLLNTAPDLQNPNYLRPAVNDGTYPSTDRLFRNEGVSPAGRPVFRDVSREAGIRFEGLGLGVVVSDLNQDGYPDLYCSNDFISSDVLYLNNGNEPGTFSNTTRTSLAHTSLYGMGVDAADVNNDGWIDLMQLDMLPKENERQKMMLSSQDYDKKELSQRPQYGYQLQYMRNTLQINNGVRPGGRSRDVGDDLPAANSTPDFSEIGLLAGIAQTDWSWTTLLTDLDQDGRKDIFITNGYRKNVTDKDFISFTEEFGLFGTDAAREQVRSKVLEKVPEIKLRNYAFRNQSDLTFSDVSAAWGLDELSYANGAAYADLDQDGDPDLIVNNIDEEASLFRNNSREQQKNGFLSVGLEGPAGNRAGIGATLTVWAGGGRQVFEQFPVRGYLSSVAQQLVVGLGTSPVADSVKVVWPGGLTEVRYNIKANQKLVFTVTEAKPASRRSVAKPDWLFTPVPNAIDFTHEESDFVDFKTTPALHKMLSRSGVAMAVGDLNGDKIDDIAVGASYRGSAGALFFGKASGEFTRTGWMANTPMEVGDILLFDADNDGDNDLLAVGGGNERPLSATDAYQPILYLNDGRGHFEPTTALPTMAVSSQCVRALDYDRDGDLDILITGHQIPGQYPLPARSYLLRNERVAQGYKDRVPEATRNTAPGARHTGQPVTFTSLAPVPTTQKRTDGLPLRFTDVTADVAPALANLGMVCDALPLDFNLDGYNDLVLVGEWMPPTLLLNQKGRFITATADPQSLNHSITQSLGWWNCLATGDFDHDGDADLLLGNEGLNTLYRASESEPIGILANDFNQDGQFDPIMGYFINGTRYPALPRETLNQQIIQFRRKYQHYADYAKADFDQLFSKEDREAAFQGEVTELRSCYAENVGGGQFRIRPLPVLAQQAPVFGFLVDDFDRDGHLDALATGNFFGNEANMGRQDASRGLLLKGDGKGGFTPLGPGQTGFRVSGDARRSYRLHNPERIITAINSGTPVFHKWMGGQR</sequence>
<dbReference type="InterPro" id="IPR011519">
    <property type="entry name" value="UnbV_ASPIC"/>
</dbReference>
<dbReference type="InterPro" id="IPR027039">
    <property type="entry name" value="Crtac1"/>
</dbReference>
<dbReference type="PANTHER" id="PTHR16026">
    <property type="entry name" value="CARTILAGE ACIDIC PROTEIN 1"/>
    <property type="match status" value="1"/>
</dbReference>
<reference evidence="5" key="1">
    <citation type="journal article" date="2019" name="Int. J. Syst. Evol. Microbiol.">
        <title>The Global Catalogue of Microorganisms (GCM) 10K type strain sequencing project: providing services to taxonomists for standard genome sequencing and annotation.</title>
        <authorList>
            <consortium name="The Broad Institute Genomics Platform"/>
            <consortium name="The Broad Institute Genome Sequencing Center for Infectious Disease"/>
            <person name="Wu L."/>
            <person name="Ma J."/>
        </authorList>
    </citation>
    <scope>NUCLEOTIDE SEQUENCE [LARGE SCALE GENOMIC DNA]</scope>
    <source>
        <strain evidence="5">JCM 17927</strain>
    </source>
</reference>
<dbReference type="SUPFAM" id="SSF69318">
    <property type="entry name" value="Integrin alpha N-terminal domain"/>
    <property type="match status" value="3"/>
</dbReference>
<dbReference type="PANTHER" id="PTHR16026:SF0">
    <property type="entry name" value="CARTILAGE ACIDIC PROTEIN 1"/>
    <property type="match status" value="1"/>
</dbReference>
<dbReference type="Pfam" id="PF13517">
    <property type="entry name" value="FG-GAP_3"/>
    <property type="match status" value="4"/>
</dbReference>
<gene>
    <name evidence="4" type="ORF">GCM10023189_16250</name>
</gene>
<dbReference type="Proteomes" id="UP001501175">
    <property type="component" value="Unassembled WGS sequence"/>
</dbReference>